<dbReference type="InterPro" id="IPR027417">
    <property type="entry name" value="P-loop_NTPase"/>
</dbReference>
<dbReference type="Pfam" id="PF03028">
    <property type="entry name" value="Dynein_heavy"/>
    <property type="match status" value="1"/>
</dbReference>
<dbReference type="Pfam" id="PF17857">
    <property type="entry name" value="AAA_lid_1"/>
    <property type="match status" value="1"/>
</dbReference>
<dbReference type="Pfam" id="PF12780">
    <property type="entry name" value="AAA_8"/>
    <property type="match status" value="1"/>
</dbReference>
<evidence type="ECO:0000313" key="20">
    <source>
        <dbReference type="EMBL" id="KAG9395874.1"/>
    </source>
</evidence>
<keyword evidence="9" id="KW-0282">Flagellum</keyword>
<dbReference type="InterPro" id="IPR041228">
    <property type="entry name" value="Dynein_C"/>
</dbReference>
<dbReference type="FunFam" id="3.40.50.300:FF:002141">
    <property type="entry name" value="Dynein heavy chain"/>
    <property type="match status" value="1"/>
</dbReference>
<evidence type="ECO:0000256" key="14">
    <source>
        <dbReference type="ARBA" id="ARBA00023212"/>
    </source>
</evidence>
<keyword evidence="11 18" id="KW-0175">Coiled coil</keyword>
<dbReference type="InterPro" id="IPR027267">
    <property type="entry name" value="AH/BAR_dom_sf"/>
</dbReference>
<dbReference type="Gene3D" id="1.20.1270.280">
    <property type="match status" value="1"/>
</dbReference>
<feature type="domain" description="AAA+ ATPase" evidence="19">
    <location>
        <begin position="2469"/>
        <end position="2685"/>
    </location>
</feature>
<keyword evidence="10" id="KW-0243">Dynein</keyword>
<keyword evidence="5" id="KW-0493">Microtubule</keyword>
<evidence type="ECO:0000256" key="3">
    <source>
        <dbReference type="ARBA" id="ARBA00008887"/>
    </source>
</evidence>
<dbReference type="FunFam" id="3.20.180.20:FF:000001">
    <property type="entry name" value="Dynein axonemal heavy chain 5"/>
    <property type="match status" value="1"/>
</dbReference>
<dbReference type="FunFam" id="1.10.8.720:FF:000004">
    <property type="entry name" value="Dynein heavy chain 5, axonemal"/>
    <property type="match status" value="1"/>
</dbReference>
<dbReference type="FunFam" id="1.20.920.20:FF:000001">
    <property type="entry name" value="dynein heavy chain 2, axonemal"/>
    <property type="match status" value="1"/>
</dbReference>
<dbReference type="Pfam" id="PF12774">
    <property type="entry name" value="AAA_6"/>
    <property type="match status" value="1"/>
</dbReference>
<dbReference type="GO" id="GO:0045505">
    <property type="term" value="F:dynein intermediate chain binding"/>
    <property type="evidence" value="ECO:0007669"/>
    <property type="project" value="InterPro"/>
</dbReference>
<keyword evidence="6" id="KW-0677">Repeat</keyword>
<evidence type="ECO:0000256" key="11">
    <source>
        <dbReference type="ARBA" id="ARBA00023054"/>
    </source>
</evidence>
<accession>A0A8J6E146</accession>
<dbReference type="Gene3D" id="1.10.287.2620">
    <property type="match status" value="1"/>
</dbReference>
<dbReference type="InterPro" id="IPR043160">
    <property type="entry name" value="Dynein_C_barrel"/>
</dbReference>
<organism evidence="20 21">
    <name type="scientific">Carpediemonas membranifera</name>
    <dbReference type="NCBI Taxonomy" id="201153"/>
    <lineage>
        <taxon>Eukaryota</taxon>
        <taxon>Metamonada</taxon>
        <taxon>Carpediemonas-like organisms</taxon>
        <taxon>Carpediemonas</taxon>
    </lineage>
</organism>
<dbReference type="GO" id="GO:0005524">
    <property type="term" value="F:ATP binding"/>
    <property type="evidence" value="ECO:0007669"/>
    <property type="project" value="UniProtKB-KW"/>
</dbReference>
<dbReference type="FunFam" id="3.40.50.300:FF:000049">
    <property type="entry name" value="Dynein, axonemal, heavy chain 5"/>
    <property type="match status" value="1"/>
</dbReference>
<dbReference type="GO" id="GO:0060294">
    <property type="term" value="P:cilium movement involved in cell motility"/>
    <property type="evidence" value="ECO:0007669"/>
    <property type="project" value="UniProtKB-ARBA"/>
</dbReference>
<dbReference type="Pfam" id="PF08393">
    <property type="entry name" value="DHC_N2"/>
    <property type="match status" value="1"/>
</dbReference>
<dbReference type="PANTHER" id="PTHR46532">
    <property type="entry name" value="MALE FERTILITY FACTOR KL5"/>
    <property type="match status" value="1"/>
</dbReference>
<dbReference type="FunFam" id="3.40.50.300:FF:000320">
    <property type="entry name" value="Dynein, axonemal, heavy chain 5"/>
    <property type="match status" value="1"/>
</dbReference>
<evidence type="ECO:0000256" key="8">
    <source>
        <dbReference type="ARBA" id="ARBA00022840"/>
    </source>
</evidence>
<evidence type="ECO:0000313" key="21">
    <source>
        <dbReference type="Proteomes" id="UP000717585"/>
    </source>
</evidence>
<evidence type="ECO:0000256" key="2">
    <source>
        <dbReference type="ARBA" id="ARBA00004430"/>
    </source>
</evidence>
<dbReference type="FunFam" id="1.20.920.30:FF:000004">
    <property type="entry name" value="Dynein axonemal heavy chain 5"/>
    <property type="match status" value="1"/>
</dbReference>
<dbReference type="SUPFAM" id="SSF52540">
    <property type="entry name" value="P-loop containing nucleoside triphosphate hydrolases"/>
    <property type="match status" value="4"/>
</dbReference>
<evidence type="ECO:0000256" key="15">
    <source>
        <dbReference type="ARBA" id="ARBA00023273"/>
    </source>
</evidence>
<comment type="caution">
    <text evidence="20">The sequence shown here is derived from an EMBL/GenBank/DDBJ whole genome shotgun (WGS) entry which is preliminary data.</text>
</comment>
<keyword evidence="12" id="KW-0969">Cilium</keyword>
<dbReference type="Gene3D" id="1.10.472.130">
    <property type="match status" value="1"/>
</dbReference>
<dbReference type="GO" id="GO:0036156">
    <property type="term" value="C:inner dynein arm"/>
    <property type="evidence" value="ECO:0007669"/>
    <property type="project" value="UniProtKB-ARBA"/>
</dbReference>
<dbReference type="Pfam" id="PF12777">
    <property type="entry name" value="MT"/>
    <property type="match status" value="1"/>
</dbReference>
<evidence type="ECO:0000256" key="18">
    <source>
        <dbReference type="SAM" id="Coils"/>
    </source>
</evidence>
<evidence type="ECO:0000256" key="16">
    <source>
        <dbReference type="ARBA" id="ARBA00058146"/>
    </source>
</evidence>
<dbReference type="GO" id="GO:0005874">
    <property type="term" value="C:microtubule"/>
    <property type="evidence" value="ECO:0007669"/>
    <property type="project" value="UniProtKB-KW"/>
</dbReference>
<evidence type="ECO:0000256" key="7">
    <source>
        <dbReference type="ARBA" id="ARBA00022741"/>
    </source>
</evidence>
<feature type="domain" description="AAA+ ATPase" evidence="19">
    <location>
        <begin position="2135"/>
        <end position="2267"/>
    </location>
</feature>
<dbReference type="Pfam" id="PF18198">
    <property type="entry name" value="AAA_lid_11"/>
    <property type="match status" value="1"/>
</dbReference>
<comment type="subcellular location">
    <subcellularLocation>
        <location evidence="1">Cell projection</location>
        <location evidence="1">Cilium</location>
        <location evidence="1">Flagellum</location>
    </subcellularLocation>
    <subcellularLocation>
        <location evidence="2">Cytoplasm</location>
        <location evidence="2">Cytoskeleton</location>
        <location evidence="2">Cilium axoneme</location>
    </subcellularLocation>
</comment>
<dbReference type="FunFam" id="1.10.8.1220:FF:000001">
    <property type="entry name" value="Dynein axonemal heavy chain 5"/>
    <property type="match status" value="1"/>
</dbReference>
<dbReference type="InterPro" id="IPR041658">
    <property type="entry name" value="AAA_lid_11"/>
</dbReference>
<evidence type="ECO:0000256" key="6">
    <source>
        <dbReference type="ARBA" id="ARBA00022737"/>
    </source>
</evidence>
<keyword evidence="21" id="KW-1185">Reference proteome</keyword>
<dbReference type="InterPro" id="IPR035699">
    <property type="entry name" value="AAA_6"/>
</dbReference>
<sequence length="4516" mass="510410">MSDRNPAHKWVFSRIALALNREPSQVAADARKNDLISKKMKDFFDNPSLESLVFYYTNEDKRLEISDLSDNDTKLTGFCMYFLKISNNPRALTTATLDSDVYFGTLPPVVTSEGRDGTILAAFQTMLDNVFMPFVKTADSPQTADFLIAMRKCITAIGEANDAISDRLELVTDAHRAFIAEKVDDKNRDAHIQKGMEILEFWTRSLHTFIRESNEIRQEDDTVGPQAELEYWRARMARFNHITDQLTTSGASKTHPTSVIKAVEGLVNKEIPRLAKNAEKDPRLTTMKQVIQNWTQVKAQAHAHANEASDTVKYLYTLERILEPLYRSDPVQMLEAIPPLMSAIQMMHSIARYYSKPEHMTGLFVKITNQMIVFSRLYLRATPKRHGTEPGSTSLWDSDYELLMSRFQDCVALNQVYQEQYRLTKAKLDAQPMSRKFDFSESQMFGNFDLFCNRIDQLRSVITTIHQFTTLQRCTVAGMGKIYLDFEKLVVSFQRKSYDVLDHRCLQFNTDYAQFTSDIERLEDILRGFIDDTFAESGMSQASTDHAISILKQFQGVLQRKSLSDELVSKVLLVFNWYGKELEAIRAQYESSNMDPPIARDLPPVSGAIAWCKNLLSQAEEPMEWFRQQDIMDHPDPAIKDNVARIVQDYNVLVAVFRKYCMAYHMAWGEQTRTDGLDKHLLARDDDDNLYVNFDRDLIVTCREAAWMESHGFTEIPDNIRAITRNELKLTEQNDQLVSLIEDVQAVTNAIPPECAGLMQRYRDMLDDAILPGVTTYTWSSLQIGAFIAKVRGMLDEVQTVASKITDILNTRVRHNLGIIAHTSTVLLPRDGQVYSVDEYVAEQIKHARAAAVSIESHSQLAEEAVNDILSLVGGKVDSHAADAFFNQCHDDTYVAIYTATYHSLRFLLARLPAITTEEIDPTSAQPLFSVSLELRIPQYAYSPSLNDVGTALTEIVQSAIGATKRVYRWSQARPPPTSTEVPEGLESFFTQISQSPTITKQCLVATGRFARLKTLADTEAASYKVHNHLWKDNKNDVYKAFLDTSPTVDQFGERIAHYSALQSQLEAKPDVSPFSVLSINIEPLKLTLLNEVANWKKTFATNLNERARADLLGLASYMSDIETSLSRTVKDLDDVRAVMDSLGSLREIEAEIDHRIVPLEEMYAMLSVNGVHVSTEETEAFDQLRYRWSQLTTLGQKQSDHISDLQPVYKKELTASVTQFTADVSILKADYDERGPMVPGLSPRVAADRLKEFQAIFDEKERLWLGYTAGEELFGLPQTDFPELVQMKKELKLLNALYSLYSDVLSTVSGYADVLWLELNIESISNQMGDFQTRCRRLPKGMRDWDAFLELKKVIDDFSETLPLIQMLANPAMRPRHWNQLGELCNTKFDVDGDQFKLHDLTDAPLLENKDEVEDICNAAVKETDIEAKLKAVEADWVDQEFVFATFKTRGELTLAPAETSELITLLEDTQMLLGALVSNRYNAPFKKDIMLWVARLSTASEVIEQWLQVQALWIYLEAVFSGGDIARQLPLEAKRFATIDKTWVKIMQTAQANPNVVNVCYADDTLRNLLPHLSEQLELCQKSLSGYLETKRNLYPRFYFVSDPVLLEILGQQSDPHSIQAHIQSLFDSVFRVTFDKVKRTLITGLVSPQGEELPLSAPVEGVGNIEDWLNELVASMQTTVHDVIREAAVQVHAMPLEDFINAFPAQVSLLGIQLLWTHICDTALANSKSDKNAMTNASKQNATLLGELVRMTMNEMSKRARTGLETLITIQVHQKDITDDLLKRRIRSPADFEWLKQTRFYYRTESDECIISITDIDFDYAYEYLGVAERLVITPLTDRCYITLAQALGMYLGGAPAGPAGTGKTETVKDMGRSLGTYVVVFNCSDQMDYRGLGKIFRGLAQCGCFGCFDEFNRIELEVLSVAAQQVGCILAALKEHKKEFVFTDGQTVPLLTTCGYFITMNPGYAGRQELPENLKALFRSVSMMVPDREIIMRVKLASAGFSKQVELAKKFYILYRLCEEQLSGQRHYDFGLRNILSVLRSCGTRRRTYPDQSEDQILMQVLRDMNLSKLVDEDVQLFLSLISDLFPGQNVRTEAYPELEAAIQKVVENLNIINHDDWRLRVIQLYETALVRHGIMVLGPSGAGKSANINTLAGALTECGDKHVIVRMNPKAITASQMFGKLDAATNDWTDGIFAALWRKATRRSKENTWLVLDGPVDAVWIENLNTVLDDNKTLTLANSDRIPMTPLMKLIFEVDSLANASPATVSRNGMVYMSDKALGWKPLFEAWVASRSRQKGTLAPLFDKFIDDVTLFIRDHTTPVIDMPSLSPGMSVMALIDALDPVPKDNEEQKRRVEPSADHLERIFFFALMWGIAGNLETKDQDVFHKYFTTNPIFKGFKVPKPNSTHATVYDYYVDAESGDWAHWSTKVPEFSFPETGDVDFHSVVIPTVDNVRSTFLLNALLEQQQPVLFVGESGTAKTVTVLQYLESRDTDAFMCKTINFSSATTMGMVQGTIESYVEKRMGSIYGPPANKRGLFFIDNISAPNINEWGDTPTNEIVRQIIAEKGMYALDRPGDWHTLADMLFMGALPCPGGGRNDLPDRLKRQFVSFSMALPGSVQIDRIYGTILGGFFNTSRGFSTPVIDTVKKLVVMTREVWSQTKIKMLPTPAKFHYIFNLRDLSRVSEGLLLATPEVVNTPEIAINMWVHEMTRVIPDKFTTQADMAWFAKALEESVEKTFGSKMVGPATKKTRWVDFMRDAPEIDDPDEIPEIPKIYEPVDTLEELKDRLSFYQEQYNEVNRRTPLSLVLFEAAVDHICRISRIIRLPRGNALLVGVGGSGKQSLTRLASFVAGYETFQITITRGYNASSLEDDLKLLYRKAGVEGVGTTFIFTDNEIQEEGFLEYINNFLMSGEIPGLFPKDEMEQIYSDVRPILKANVPRAIDTNDNIWKYFIERVRCNLHICLCFSPVGDKFRTRARFFPGIVSCPTDWFQPWPQEALVEVARRFLDEFEMDATPEVKDALILHISGVHSKMNEVSSDYFNRYRRYAYVTPKSYLSFLDSFKSLYTKKRGEIGVLADRLNVGLNKLIDAGDDVAKMKVELVQKERDLEVAQKQAAEMLKEITASTAVAEKVKSEVQKVKDDMQVVADEIASEKAKAEKHLEAAIPALEAAEQALNQIKPADIATLKKLAKPPNLIMRIMDGVLILRNMEVLKTQQDPDKAPQHLPVPSWKGAQKMMNDTAFLNSLLTFPKDEITDETVELLQPYFDMDDFTFEAAKKVSGNVAGLCSWCIAMGTYHNIAKEVEPLREKVRNMEEKYSFAMKDLAKAQAELDEKQAQLDELTAKYDAAMAEKQRLQDDADLTRRRMTAANALINGLSGEKARWTQQSKEFAETIRKLVGDVVIASAFMSYCGPYNQAFRHMLMTEMWTQSLVKLNIPFTEGIGESIHRFLVSESKVGEWNLQGLPTDVVSTQNGIMVTSSTRYPLLVDPQGQSNDWIKCKEKDNNLRVTTLDDKFFRNYLEDALNYGTPILIEGVEETLDPLLDPVLEKQFVKSGRGFKVRVGDKECDVTDGFMLYITTKLPRPHYSPEISAKTSVIDFTVTMVGLTEQLLTRVVNKEKQELELQRRALLEDVNANKKMKEQLESDLLERLSSTQGNLLDDETLIDVLAQTKKTAQEVDEKLSGAVLMERKINEAREEFRPVAVRGSILYFLIAEMAIVSHMYQTSLTQFLELFDTAIDAAEPNQITAKRIMNILNHSTFTIFLYIQRGLFERDKNLFVLQLCLKIDLDSGAIDMGEFQAFSKGGAALDIATLPNKPNKWLPDSAWLHLNAVKAVPVLSRIVEVIKENDNAWRAWYDSETPESEVVPGLEDKLTPFHKLLLVRCMREDRTMLAATGYIISSLGQRYAEGQPLNIEATWQESSPKVPLLCILSLGSDPTSQIEAVAKKQKIPISAISMGQGQEIHARRLFKQCVEQGGWLLLSNSHLGLKFMHELVSLVNEVDAATVHPTFRVWVTTEPHNKFPIGLLQMSIKFSNEPPSGVKAGLRRTYQWVTQDVIEAVDKPEWGPMLYTLTFLHTVLQERRKYKPIGLCIPYEFNQSDLASSVQFIQTYMYQQEAGKAISWSTIRYMIAEVLYGGRVTDNYDRRLLAAFGLHWFDNKMFDDDFAFFPGYTIPGMKNVAEVRNYVETLPLLDNPEIFGMHSNAELTYRMAETKEIIEKIIMIQPKDVGGGGGETREEAVMRIAGEILSKLPADYDIHVTRDHIKRQGGYTIPLNVFLGQEIDKLQVLLGTMRQTLVDLRLAIQGTIIMSAPLQASLDALFDARVPPHWLKLSWPSATLGFWLADMLKRCEQNSTWLETGRPKAYWLAGFYNPQGFLTAVRQEITRAHQGWALDSVVINTTVLRTEDHTAIHAGPQEGVYIYGLSLDGAGWSKKTSSLVDAPPKVLSVPLPILHVSAQNTPLQGTGRMYRCPVYTLPSRCDINFVFDVYLPTSDPPIKWILRGAALLTTTNE</sequence>
<dbReference type="FunFam" id="1.10.8.710:FF:000003">
    <property type="entry name" value="Dynein axonemal heavy chain 5"/>
    <property type="match status" value="1"/>
</dbReference>
<dbReference type="InterPro" id="IPR042222">
    <property type="entry name" value="Dynein_2_N"/>
</dbReference>
<feature type="coiled-coil region" evidence="18">
    <location>
        <begin position="3098"/>
        <end position="3153"/>
    </location>
</feature>
<comment type="subunit">
    <text evidence="17">Consists of at least 3 heavy chains (alpha, beta and gamma), 2 intermediate chains and 8 light chains.</text>
</comment>
<keyword evidence="4" id="KW-0963">Cytoplasm</keyword>
<dbReference type="InterPro" id="IPR003593">
    <property type="entry name" value="AAA+_ATPase"/>
</dbReference>
<dbReference type="GO" id="GO:0008017">
    <property type="term" value="F:microtubule binding"/>
    <property type="evidence" value="ECO:0007669"/>
    <property type="project" value="UniProtKB-ARBA"/>
</dbReference>
<dbReference type="Gene3D" id="1.20.920.30">
    <property type="match status" value="1"/>
</dbReference>
<dbReference type="InterPro" id="IPR013602">
    <property type="entry name" value="Dynein_heavy_linker"/>
</dbReference>
<dbReference type="Gene3D" id="3.40.50.300">
    <property type="entry name" value="P-loop containing nucleotide triphosphate hydrolases"/>
    <property type="match status" value="5"/>
</dbReference>
<dbReference type="Pfam" id="PF12781">
    <property type="entry name" value="AAA_9"/>
    <property type="match status" value="1"/>
</dbReference>
<dbReference type="Gene3D" id="1.20.140.100">
    <property type="entry name" value="Dynein heavy chain, N-terminal domain 2"/>
    <property type="match status" value="1"/>
</dbReference>
<dbReference type="InterPro" id="IPR041466">
    <property type="entry name" value="Dynein_AAA5_ext"/>
</dbReference>
<dbReference type="Gene3D" id="1.20.920.20">
    <property type="match status" value="1"/>
</dbReference>
<proteinExistence type="inferred from homology"/>
<dbReference type="Gene3D" id="3.20.180.20">
    <property type="entry name" value="Dynein heavy chain, N-terminal domain 2"/>
    <property type="match status" value="1"/>
</dbReference>
<dbReference type="PANTHER" id="PTHR46532:SF4">
    <property type="entry name" value="AAA+ ATPASE DOMAIN-CONTAINING PROTEIN"/>
    <property type="match status" value="1"/>
</dbReference>
<evidence type="ECO:0000256" key="12">
    <source>
        <dbReference type="ARBA" id="ARBA00023069"/>
    </source>
</evidence>
<dbReference type="Gene3D" id="1.10.8.720">
    <property type="entry name" value="Region D6 of dynein motor"/>
    <property type="match status" value="1"/>
</dbReference>
<protein>
    <submittedName>
        <fullName evidence="20">Dynein heavy chain and region D6 of dynein motor</fullName>
    </submittedName>
</protein>
<keyword evidence="14" id="KW-0206">Cytoskeleton</keyword>
<dbReference type="Pfam" id="PF12775">
    <property type="entry name" value="AAA_7"/>
    <property type="match status" value="1"/>
</dbReference>
<dbReference type="FunFam" id="3.40.50.300:FF:000044">
    <property type="entry name" value="Dynein heavy chain 5, axonemal"/>
    <property type="match status" value="1"/>
</dbReference>
<dbReference type="GO" id="GO:0051959">
    <property type="term" value="F:dynein light intermediate chain binding"/>
    <property type="evidence" value="ECO:0007669"/>
    <property type="project" value="InterPro"/>
</dbReference>
<evidence type="ECO:0000256" key="5">
    <source>
        <dbReference type="ARBA" id="ARBA00022701"/>
    </source>
</evidence>
<keyword evidence="7" id="KW-0547">Nucleotide-binding</keyword>
<dbReference type="OrthoDB" id="447173at2759"/>
<dbReference type="Gene3D" id="1.10.8.710">
    <property type="match status" value="1"/>
</dbReference>
<dbReference type="GO" id="GO:0008569">
    <property type="term" value="F:minus-end-directed microtubule motor activity"/>
    <property type="evidence" value="ECO:0007669"/>
    <property type="project" value="InterPro"/>
</dbReference>
<dbReference type="SUPFAM" id="SSF103657">
    <property type="entry name" value="BAR/IMD domain-like"/>
    <property type="match status" value="1"/>
</dbReference>
<dbReference type="Gene3D" id="6.10.140.1060">
    <property type="match status" value="1"/>
</dbReference>
<dbReference type="Gene3D" id="3.10.490.20">
    <property type="match status" value="1"/>
</dbReference>
<evidence type="ECO:0000256" key="17">
    <source>
        <dbReference type="ARBA" id="ARBA00065818"/>
    </source>
</evidence>
<dbReference type="InterPro" id="IPR041589">
    <property type="entry name" value="DNAH3_AAA_lid_1"/>
</dbReference>
<evidence type="ECO:0000256" key="13">
    <source>
        <dbReference type="ARBA" id="ARBA00023175"/>
    </source>
</evidence>
<keyword evidence="8" id="KW-0067">ATP-binding</keyword>
<dbReference type="EMBL" id="JAHDYR010000007">
    <property type="protein sequence ID" value="KAG9395874.1"/>
    <property type="molecule type" value="Genomic_DNA"/>
</dbReference>
<dbReference type="InterPro" id="IPR024317">
    <property type="entry name" value="Dynein_heavy_chain_D4_dom"/>
</dbReference>
<dbReference type="GO" id="GO:0031514">
    <property type="term" value="C:motile cilium"/>
    <property type="evidence" value="ECO:0007669"/>
    <property type="project" value="UniProtKB-SubCell"/>
</dbReference>
<feature type="coiled-coil region" evidence="18">
    <location>
        <begin position="3300"/>
        <end position="3369"/>
    </location>
</feature>
<evidence type="ECO:0000256" key="10">
    <source>
        <dbReference type="ARBA" id="ARBA00023017"/>
    </source>
</evidence>
<dbReference type="InterPro" id="IPR004273">
    <property type="entry name" value="Dynein_heavy_D6_P-loop"/>
</dbReference>
<dbReference type="Pfam" id="PF18199">
    <property type="entry name" value="Dynein_C"/>
    <property type="match status" value="1"/>
</dbReference>
<dbReference type="Gene3D" id="1.20.58.1120">
    <property type="match status" value="1"/>
</dbReference>
<dbReference type="InterPro" id="IPR042228">
    <property type="entry name" value="Dynein_linker_3"/>
</dbReference>
<comment type="function">
    <text evidence="16">Force generating protein of eukaryotic cilia and flagella. Produces force towards the minus ends of microtubules. Dynein has ATPase activity; the force-producing power stroke is thought to occur on release of ADP.</text>
</comment>
<gene>
    <name evidence="20" type="ORF">J8273_2207</name>
</gene>
<comment type="similarity">
    <text evidence="3">Belongs to the dynein heavy chain family.</text>
</comment>
<dbReference type="FunFam" id="3.40.50.300:FF:001386">
    <property type="entry name" value="Dynein heavy chain, putative"/>
    <property type="match status" value="1"/>
</dbReference>
<reference evidence="20" key="1">
    <citation type="submission" date="2021-05" db="EMBL/GenBank/DDBJ databases">
        <title>A free-living protist that lacks canonical eukaryotic 1 DNA replication and segregation systems.</title>
        <authorList>
            <person name="Salas-Leiva D.E."/>
            <person name="Tromer E.C."/>
            <person name="Curtis B.A."/>
            <person name="Jerlstrom-Hultqvist J."/>
            <person name="Kolisko M."/>
            <person name="Yi Z."/>
            <person name="Salas-Leiva J.S."/>
            <person name="Gallot-Lavallee L."/>
            <person name="Kops G.J.P.L."/>
            <person name="Archibald J.M."/>
            <person name="Simpson A.G.B."/>
            <person name="Roger A.J."/>
        </authorList>
    </citation>
    <scope>NUCLEOTIDE SEQUENCE</scope>
    <source>
        <strain evidence="20">BICM</strain>
    </source>
</reference>
<dbReference type="InterPro" id="IPR043157">
    <property type="entry name" value="Dynein_AAA1S"/>
</dbReference>
<dbReference type="InterPro" id="IPR042219">
    <property type="entry name" value="AAA_lid_11_sf"/>
</dbReference>
<dbReference type="SMART" id="SM00382">
    <property type="entry name" value="AAA"/>
    <property type="match status" value="3"/>
</dbReference>
<keyword evidence="13" id="KW-0505">Motor protein</keyword>
<dbReference type="Pfam" id="PF08385">
    <property type="entry name" value="DHC_N1"/>
    <property type="match status" value="1"/>
</dbReference>
<dbReference type="FunFam" id="1.20.140.100:FF:000003">
    <property type="entry name" value="Dynein, axonemal, heavy chain 5"/>
    <property type="match status" value="1"/>
</dbReference>
<dbReference type="Pfam" id="PF17852">
    <property type="entry name" value="Dynein_AAA_lid"/>
    <property type="match status" value="1"/>
</dbReference>
<name>A0A8J6E146_9EUKA</name>
<keyword evidence="15" id="KW-0966">Cell projection</keyword>
<feature type="domain" description="AAA+ ATPase" evidence="19">
    <location>
        <begin position="1855"/>
        <end position="1992"/>
    </location>
</feature>
<dbReference type="Gene3D" id="1.10.8.1220">
    <property type="match status" value="1"/>
</dbReference>
<dbReference type="InterPro" id="IPR024743">
    <property type="entry name" value="Dynein_HC_stalk"/>
</dbReference>
<evidence type="ECO:0000256" key="9">
    <source>
        <dbReference type="ARBA" id="ARBA00022846"/>
    </source>
</evidence>
<evidence type="ECO:0000256" key="4">
    <source>
        <dbReference type="ARBA" id="ARBA00022490"/>
    </source>
</evidence>
<dbReference type="FunFam" id="3.10.490.20:FF:000010">
    <property type="entry name" value="Dynein heavy chain, putative"/>
    <property type="match status" value="1"/>
</dbReference>
<dbReference type="InterPro" id="IPR013594">
    <property type="entry name" value="Dynein_heavy_tail"/>
</dbReference>
<dbReference type="GO" id="GO:0036159">
    <property type="term" value="P:inner dynein arm assembly"/>
    <property type="evidence" value="ECO:0007669"/>
    <property type="project" value="UniProtKB-ARBA"/>
</dbReference>
<dbReference type="InterPro" id="IPR026983">
    <property type="entry name" value="DHC"/>
</dbReference>
<evidence type="ECO:0000259" key="19">
    <source>
        <dbReference type="SMART" id="SM00382"/>
    </source>
</evidence>
<dbReference type="FunFam" id="1.10.287.2620:FF:000002">
    <property type="entry name" value="Dynein heavy chain 2, axonemal"/>
    <property type="match status" value="1"/>
</dbReference>
<dbReference type="FunFam" id="1.20.1270.280:FF:000002">
    <property type="entry name" value="Dynein heavy chain 5, axonemal"/>
    <property type="match status" value="1"/>
</dbReference>
<dbReference type="Proteomes" id="UP000717585">
    <property type="component" value="Unassembled WGS sequence"/>
</dbReference>
<dbReference type="InterPro" id="IPR035706">
    <property type="entry name" value="AAA_9"/>
</dbReference>
<evidence type="ECO:0000256" key="1">
    <source>
        <dbReference type="ARBA" id="ARBA00004230"/>
    </source>
</evidence>